<evidence type="ECO:0000313" key="13">
    <source>
        <dbReference type="Proteomes" id="UP001321542"/>
    </source>
</evidence>
<comment type="similarity">
    <text evidence="9">Belongs to the glycosyl hydrolase family 6.</text>
</comment>
<gene>
    <name evidence="12" type="ORF">SGFS_093380</name>
</gene>
<accession>A0ABM8HJW7</accession>
<feature type="compositionally biased region" description="Low complexity" evidence="10">
    <location>
        <begin position="108"/>
        <end position="125"/>
    </location>
</feature>
<keyword evidence="13" id="KW-1185">Reference proteome</keyword>
<keyword evidence="6 9" id="KW-0326">Glycosidase</keyword>
<keyword evidence="1" id="KW-0732">Signal</keyword>
<dbReference type="EC" id="3.2.1.-" evidence="9"/>
<evidence type="ECO:0000256" key="5">
    <source>
        <dbReference type="ARBA" id="ARBA00023277"/>
    </source>
</evidence>
<dbReference type="Pfam" id="PF01341">
    <property type="entry name" value="Glyco_hydro_6"/>
    <property type="match status" value="1"/>
</dbReference>
<feature type="compositionally biased region" description="Basic and acidic residues" evidence="10">
    <location>
        <begin position="10"/>
        <end position="24"/>
    </location>
</feature>
<keyword evidence="11" id="KW-0472">Membrane</keyword>
<feature type="transmembrane region" description="Helical" evidence="11">
    <location>
        <begin position="55"/>
        <end position="76"/>
    </location>
</feature>
<feature type="compositionally biased region" description="Basic and acidic residues" evidence="10">
    <location>
        <begin position="77"/>
        <end position="86"/>
    </location>
</feature>
<protein>
    <recommendedName>
        <fullName evidence="9">Glucanase</fullName>
        <ecNumber evidence="9">3.2.1.-</ecNumber>
    </recommendedName>
</protein>
<evidence type="ECO:0000256" key="9">
    <source>
        <dbReference type="RuleBase" id="RU361186"/>
    </source>
</evidence>
<name>A0ABM8HJW7_9ACTN</name>
<dbReference type="InterPro" id="IPR016288">
    <property type="entry name" value="Beta_cellobiohydrolase"/>
</dbReference>
<feature type="region of interest" description="Disordered" evidence="10">
    <location>
        <begin position="75"/>
        <end position="147"/>
    </location>
</feature>
<evidence type="ECO:0000256" key="7">
    <source>
        <dbReference type="ARBA" id="ARBA00023326"/>
    </source>
</evidence>
<reference evidence="12 13" key="1">
    <citation type="journal article" date="2010" name="ChemBioChem">
        <title>Cloning and characterization of the biosynthetic gene cluster of 16-membered macrolide antibiotic FD-891: involvement of a dual functional cytochrome P450 monooxygenase catalyzing epoxidation and hydroxylation.</title>
        <authorList>
            <person name="Kudo F."/>
            <person name="Motegi A."/>
            <person name="Mizoue K."/>
            <person name="Eguchi T."/>
        </authorList>
    </citation>
    <scope>NUCLEOTIDE SEQUENCE [LARGE SCALE GENOMIC DNA]</scope>
    <source>
        <strain evidence="12 13">A-8890</strain>
    </source>
</reference>
<dbReference type="Proteomes" id="UP001321542">
    <property type="component" value="Chromosome"/>
</dbReference>
<keyword evidence="3 9" id="KW-0136">Cellulose degradation</keyword>
<evidence type="ECO:0000256" key="3">
    <source>
        <dbReference type="ARBA" id="ARBA00023001"/>
    </source>
</evidence>
<reference evidence="12 13" key="2">
    <citation type="journal article" date="2023" name="ChemBioChem">
        <title>Acyltransferase Domain Exchange between Two Independent Type I Polyketide Synthases in the Same Producer Strain of Macrolide Antibiotics.</title>
        <authorList>
            <person name="Kudo F."/>
            <person name="Kishikawa K."/>
            <person name="Tsuboi K."/>
            <person name="Kido T."/>
            <person name="Usui T."/>
            <person name="Hashimoto J."/>
            <person name="Shin-Ya K."/>
            <person name="Miyanaga A."/>
            <person name="Eguchi T."/>
        </authorList>
    </citation>
    <scope>NUCLEOTIDE SEQUENCE [LARGE SCALE GENOMIC DNA]</scope>
    <source>
        <strain evidence="12 13">A-8890</strain>
    </source>
</reference>
<keyword evidence="4" id="KW-1015">Disulfide bond</keyword>
<dbReference type="PROSITE" id="PS00656">
    <property type="entry name" value="GLYCOSYL_HYDROL_F6_2"/>
    <property type="match status" value="1"/>
</dbReference>
<dbReference type="PRINTS" id="PR00733">
    <property type="entry name" value="GLHYDRLASE6"/>
</dbReference>
<dbReference type="PANTHER" id="PTHR34876:SF4">
    <property type="entry name" value="1,4-BETA-D-GLUCAN CELLOBIOHYDROLASE C-RELATED"/>
    <property type="match status" value="1"/>
</dbReference>
<evidence type="ECO:0000256" key="2">
    <source>
        <dbReference type="ARBA" id="ARBA00022801"/>
    </source>
</evidence>
<keyword evidence="11" id="KW-1133">Transmembrane helix</keyword>
<evidence type="ECO:0000256" key="4">
    <source>
        <dbReference type="ARBA" id="ARBA00023157"/>
    </source>
</evidence>
<feature type="compositionally biased region" description="Acidic residues" evidence="10">
    <location>
        <begin position="132"/>
        <end position="141"/>
    </location>
</feature>
<sequence>MSGGVFGASEGERQGVARGRREVSGEWGEFHVSGLRAQRLAARRAERRRAARRHAMVAAASVVAAVGTVTGMVTALDGDRGSDEARPQATRSPTLRLHPVPPTPVLPSPSRTSASPTPTESSQEPSAPPTPDEPEDGEGPVDDPATRLYRHSGSQVLDWVRANPDDPRSAVIESRIADHPAAVWFTDPTPATVTAQVRAVASGGAEQGRVPVVVAYAIPDRDCGGASQGGAASLDAYDDWIDAFAAGLGSDEVIVILEPDAIAQSDCLSAGARADRFASLARAGRVLKSANPEARVYHDAGHSGWNTADKQAALLREAGAASAASSDGVFSNVSNFNRTDAEVAYVRRVLDDLGGPADLGAVIDTSRNGNGAPVDGEWCDPVGRALGRAPTLNTGEDRVDAYLWVKLPGESDGCRGDAGAFSPQYAYELALR</sequence>
<evidence type="ECO:0000256" key="6">
    <source>
        <dbReference type="ARBA" id="ARBA00023295"/>
    </source>
</evidence>
<dbReference type="PANTHER" id="PTHR34876">
    <property type="match status" value="1"/>
</dbReference>
<keyword evidence="7 9" id="KW-0624">Polysaccharide degradation</keyword>
<dbReference type="Gene3D" id="3.20.20.40">
    <property type="entry name" value="1, 4-beta cellobiohydrolase"/>
    <property type="match status" value="1"/>
</dbReference>
<evidence type="ECO:0000313" key="12">
    <source>
        <dbReference type="EMBL" id="BBC38044.1"/>
    </source>
</evidence>
<evidence type="ECO:0000256" key="8">
    <source>
        <dbReference type="PROSITE-ProRule" id="PRU10057"/>
    </source>
</evidence>
<dbReference type="InterPro" id="IPR036434">
    <property type="entry name" value="Beta_cellobiohydrolase_sf"/>
</dbReference>
<dbReference type="SUPFAM" id="SSF51989">
    <property type="entry name" value="Glycosyl hydrolases family 6, cellulases"/>
    <property type="match status" value="1"/>
</dbReference>
<evidence type="ECO:0000256" key="10">
    <source>
        <dbReference type="SAM" id="MobiDB-lite"/>
    </source>
</evidence>
<proteinExistence type="inferred from homology"/>
<keyword evidence="11" id="KW-0812">Transmembrane</keyword>
<keyword evidence="2 9" id="KW-0378">Hydrolase</keyword>
<evidence type="ECO:0000256" key="11">
    <source>
        <dbReference type="SAM" id="Phobius"/>
    </source>
</evidence>
<organism evidence="12 13">
    <name type="scientific">Streptomyces graminofaciens</name>
    <dbReference type="NCBI Taxonomy" id="68212"/>
    <lineage>
        <taxon>Bacteria</taxon>
        <taxon>Bacillati</taxon>
        <taxon>Actinomycetota</taxon>
        <taxon>Actinomycetes</taxon>
        <taxon>Kitasatosporales</taxon>
        <taxon>Streptomycetaceae</taxon>
        <taxon>Streptomyces</taxon>
    </lineage>
</organism>
<dbReference type="InterPro" id="IPR001524">
    <property type="entry name" value="Glyco_hydro_6_CS"/>
</dbReference>
<dbReference type="EMBL" id="AP018448">
    <property type="protein sequence ID" value="BBC38044.1"/>
    <property type="molecule type" value="Genomic_DNA"/>
</dbReference>
<feature type="region of interest" description="Disordered" evidence="10">
    <location>
        <begin position="1"/>
        <end position="29"/>
    </location>
</feature>
<feature type="active site" description="Proton donor" evidence="8">
    <location>
        <position position="260"/>
    </location>
</feature>
<evidence type="ECO:0000256" key="1">
    <source>
        <dbReference type="ARBA" id="ARBA00022729"/>
    </source>
</evidence>
<keyword evidence="5 9" id="KW-0119">Carbohydrate metabolism</keyword>